<keyword evidence="5 8" id="KW-0735">Signal-anchor</keyword>
<keyword evidence="3 8" id="KW-0489">Methyltransferase</keyword>
<dbReference type="GO" id="GO:0016020">
    <property type="term" value="C:membrane"/>
    <property type="evidence" value="ECO:0007669"/>
    <property type="project" value="UniProtKB-SubCell"/>
</dbReference>
<dbReference type="GO" id="GO:0032259">
    <property type="term" value="P:methylation"/>
    <property type="evidence" value="ECO:0007669"/>
    <property type="project" value="UniProtKB-KW"/>
</dbReference>
<evidence type="ECO:0000256" key="6">
    <source>
        <dbReference type="ARBA" id="ARBA00023180"/>
    </source>
</evidence>
<evidence type="ECO:0000256" key="5">
    <source>
        <dbReference type="ARBA" id="ARBA00022968"/>
    </source>
</evidence>
<organism evidence="9 10">
    <name type="scientific">Prunus armeniaca</name>
    <name type="common">Apricot</name>
    <name type="synonym">Armeniaca vulgaris</name>
    <dbReference type="NCBI Taxonomy" id="36596"/>
    <lineage>
        <taxon>Eukaryota</taxon>
        <taxon>Viridiplantae</taxon>
        <taxon>Streptophyta</taxon>
        <taxon>Embryophyta</taxon>
        <taxon>Tracheophyta</taxon>
        <taxon>Spermatophyta</taxon>
        <taxon>Magnoliopsida</taxon>
        <taxon>eudicotyledons</taxon>
        <taxon>Gunneridae</taxon>
        <taxon>Pentapetalae</taxon>
        <taxon>rosids</taxon>
        <taxon>fabids</taxon>
        <taxon>Rosales</taxon>
        <taxon>Rosaceae</taxon>
        <taxon>Amygdaloideae</taxon>
        <taxon>Amygdaleae</taxon>
        <taxon>Prunus</taxon>
    </lineage>
</organism>
<comment type="subcellular location">
    <subcellularLocation>
        <location evidence="7">Endomembrane system</location>
        <topology evidence="7">Single-pass membrane protein</topology>
    </subcellularLocation>
    <subcellularLocation>
        <location evidence="1 8">Membrane</location>
        <topology evidence="1 8">Single-pass type II membrane protein</topology>
    </subcellularLocation>
</comment>
<dbReference type="OrthoDB" id="2013972at2759"/>
<keyword evidence="6 8" id="KW-0325">Glycoprotein</keyword>
<protein>
    <recommendedName>
        <fullName evidence="8">Methyltransferase</fullName>
        <ecNumber evidence="8">2.1.1.-</ecNumber>
    </recommendedName>
</protein>
<keyword evidence="4 8" id="KW-0808">Transferase</keyword>
<dbReference type="GO" id="GO:0008168">
    <property type="term" value="F:methyltransferase activity"/>
    <property type="evidence" value="ECO:0007669"/>
    <property type="project" value="UniProtKB-UniRule"/>
</dbReference>
<name>A0A6J5Y7F4_PRUAR</name>
<accession>A0A6J5Y7F4</accession>
<dbReference type="EMBL" id="CAEKKB010000008">
    <property type="protein sequence ID" value="CAB4319418.1"/>
    <property type="molecule type" value="Genomic_DNA"/>
</dbReference>
<dbReference type="InterPro" id="IPR029063">
    <property type="entry name" value="SAM-dependent_MTases_sf"/>
</dbReference>
<dbReference type="Gene3D" id="3.40.50.150">
    <property type="entry name" value="Vaccinia Virus protein VP39"/>
    <property type="match status" value="1"/>
</dbReference>
<evidence type="ECO:0000256" key="4">
    <source>
        <dbReference type="ARBA" id="ARBA00022679"/>
    </source>
</evidence>
<evidence type="ECO:0000256" key="3">
    <source>
        <dbReference type="ARBA" id="ARBA00022603"/>
    </source>
</evidence>
<reference evidence="10" key="1">
    <citation type="journal article" date="2020" name="Genome Biol.">
        <title>Gamete binning: chromosome-level and haplotype-resolved genome assembly enabled by high-throughput single-cell sequencing of gamete genomes.</title>
        <authorList>
            <person name="Campoy J.A."/>
            <person name="Sun H."/>
            <person name="Goel M."/>
            <person name="Jiao W.-B."/>
            <person name="Folz-Donahue K."/>
            <person name="Wang N."/>
            <person name="Rubio M."/>
            <person name="Liu C."/>
            <person name="Kukat C."/>
            <person name="Ruiz D."/>
            <person name="Huettel B."/>
            <person name="Schneeberger K."/>
        </authorList>
    </citation>
    <scope>NUCLEOTIDE SEQUENCE [LARGE SCALE GENOMIC DNA]</scope>
    <source>
        <strain evidence="10">cv. Rojo Pasion</strain>
    </source>
</reference>
<sequence>MGINWSSVRNVMDMRAVYGGFAAALKDLKYLPRTYDLLHADHLFSVLKKRCNLVAVIAEVDRILRPEGKLIIWDNAETLNEVESMAKSLQWDIRFTYSKDNEGLLCIQKTFWRPAERETILSAIA</sequence>
<dbReference type="AlphaFoldDB" id="A0A6J5Y7F4"/>
<evidence type="ECO:0000313" key="9">
    <source>
        <dbReference type="EMBL" id="CAB4319418.1"/>
    </source>
</evidence>
<keyword evidence="10" id="KW-1185">Reference proteome</keyword>
<proteinExistence type="inferred from homology"/>
<dbReference type="GO" id="GO:0005768">
    <property type="term" value="C:endosome"/>
    <property type="evidence" value="ECO:0007669"/>
    <property type="project" value="TreeGrafter"/>
</dbReference>
<dbReference type="GO" id="GO:0005802">
    <property type="term" value="C:trans-Golgi network"/>
    <property type="evidence" value="ECO:0007669"/>
    <property type="project" value="TreeGrafter"/>
</dbReference>
<dbReference type="SUPFAM" id="SSF53335">
    <property type="entry name" value="S-adenosyl-L-methionine-dependent methyltransferases"/>
    <property type="match status" value="1"/>
</dbReference>
<dbReference type="InterPro" id="IPR004159">
    <property type="entry name" value="Put_SAM_MeTrfase"/>
</dbReference>
<evidence type="ECO:0000256" key="7">
    <source>
        <dbReference type="ARBA" id="ARBA00037847"/>
    </source>
</evidence>
<evidence type="ECO:0000256" key="8">
    <source>
        <dbReference type="RuleBase" id="RU366043"/>
    </source>
</evidence>
<dbReference type="Pfam" id="PF03141">
    <property type="entry name" value="Methyltransf_29"/>
    <property type="match status" value="2"/>
</dbReference>
<evidence type="ECO:0000313" key="10">
    <source>
        <dbReference type="Proteomes" id="UP000507245"/>
    </source>
</evidence>
<comment type="similarity">
    <text evidence="2 8">Belongs to the methyltransferase superfamily.</text>
</comment>
<evidence type="ECO:0000256" key="2">
    <source>
        <dbReference type="ARBA" id="ARBA00008361"/>
    </source>
</evidence>
<dbReference type="PANTHER" id="PTHR10108">
    <property type="entry name" value="SAM-DEPENDENT METHYLTRANSFERASE"/>
    <property type="match status" value="1"/>
</dbReference>
<gene>
    <name evidence="9" type="ORF">ORAREDHAP_LOCUS46727</name>
</gene>
<keyword evidence="5 8" id="KW-0812">Transmembrane</keyword>
<dbReference type="Proteomes" id="UP000507245">
    <property type="component" value="Unassembled WGS sequence"/>
</dbReference>
<evidence type="ECO:0000256" key="1">
    <source>
        <dbReference type="ARBA" id="ARBA00004606"/>
    </source>
</evidence>
<dbReference type="EC" id="2.1.1.-" evidence="8"/>
<dbReference type="PANTHER" id="PTHR10108:SF1141">
    <property type="entry name" value="METHYLTRANSFERASE PMT24-RELATED"/>
    <property type="match status" value="1"/>
</dbReference>